<dbReference type="AlphaFoldDB" id="J9DQX8"/>
<evidence type="ECO:0000313" key="1">
    <source>
        <dbReference type="EMBL" id="EJW03732.1"/>
    </source>
</evidence>
<comment type="caution">
    <text evidence="1">The sequence shown here is derived from an EMBL/GenBank/DDBJ whole genome shotgun (WGS) entry which is preliminary data.</text>
</comment>
<dbReference type="Proteomes" id="UP000003163">
    <property type="component" value="Unassembled WGS sequence"/>
</dbReference>
<gene>
    <name evidence="1" type="ORF">EDEG_01970</name>
</gene>
<accession>J9DQX8</accession>
<dbReference type="InParanoid" id="J9DQX8"/>
<dbReference type="HOGENOM" id="CLU_2084810_0_0_1"/>
<dbReference type="VEuPathDB" id="MicrosporidiaDB:EDEG_01970"/>
<organism evidence="1 2">
    <name type="scientific">Edhazardia aedis (strain USNM 41457)</name>
    <name type="common">Microsporidian parasite</name>
    <dbReference type="NCBI Taxonomy" id="1003232"/>
    <lineage>
        <taxon>Eukaryota</taxon>
        <taxon>Fungi</taxon>
        <taxon>Fungi incertae sedis</taxon>
        <taxon>Microsporidia</taxon>
        <taxon>Edhazardia</taxon>
    </lineage>
</organism>
<protein>
    <submittedName>
        <fullName evidence="1">Uncharacterized protein</fullName>
    </submittedName>
</protein>
<keyword evidence="2" id="KW-1185">Reference proteome</keyword>
<name>J9DQX8_EDHAE</name>
<reference evidence="1 2" key="1">
    <citation type="submission" date="2011-08" db="EMBL/GenBank/DDBJ databases">
        <authorList>
            <person name="Liu Z.J."/>
            <person name="Shi F.L."/>
            <person name="Lu J.Q."/>
            <person name="Li M."/>
            <person name="Wang Z.L."/>
        </authorList>
    </citation>
    <scope>NUCLEOTIDE SEQUENCE [LARGE SCALE GENOMIC DNA]</scope>
    <source>
        <strain evidence="1 2">USNM 41457</strain>
    </source>
</reference>
<dbReference type="EMBL" id="AFBI03000031">
    <property type="protein sequence ID" value="EJW03732.1"/>
    <property type="molecule type" value="Genomic_DNA"/>
</dbReference>
<sequence>MHYMTEDIQQQAFQYQKRNNPIRITQRTEKKAMKQKYHKSRTMMEINIMNKLKTNKRLYINIYNNIYHTRFNDPLFSQYSYEYLHNQPHIQCSILDSPSNILLYKINNVEVLIRKYL</sequence>
<proteinExistence type="predicted"/>
<reference evidence="2" key="2">
    <citation type="submission" date="2015-07" db="EMBL/GenBank/DDBJ databases">
        <title>Contrasting host-pathogen interactions and genome evolution in two generalist and specialist microsporidian pathogens of mosquitoes.</title>
        <authorList>
            <consortium name="The Broad Institute Genomics Platform"/>
            <consortium name="The Broad Institute Genome Sequencing Center for Infectious Disease"/>
            <person name="Cuomo C.A."/>
            <person name="Sanscrainte N.D."/>
            <person name="Goldberg J.M."/>
            <person name="Heiman D."/>
            <person name="Young S."/>
            <person name="Zeng Q."/>
            <person name="Becnel J.J."/>
            <person name="Birren B.W."/>
        </authorList>
    </citation>
    <scope>NUCLEOTIDE SEQUENCE [LARGE SCALE GENOMIC DNA]</scope>
    <source>
        <strain evidence="2">USNM 41457</strain>
    </source>
</reference>
<evidence type="ECO:0000313" key="2">
    <source>
        <dbReference type="Proteomes" id="UP000003163"/>
    </source>
</evidence>